<feature type="non-terminal residue" evidence="1">
    <location>
        <position position="77"/>
    </location>
</feature>
<organism evidence="1 2">
    <name type="scientific">Lindgomyces ingoldianus</name>
    <dbReference type="NCBI Taxonomy" id="673940"/>
    <lineage>
        <taxon>Eukaryota</taxon>
        <taxon>Fungi</taxon>
        <taxon>Dikarya</taxon>
        <taxon>Ascomycota</taxon>
        <taxon>Pezizomycotina</taxon>
        <taxon>Dothideomycetes</taxon>
        <taxon>Pleosporomycetidae</taxon>
        <taxon>Pleosporales</taxon>
        <taxon>Lindgomycetaceae</taxon>
        <taxon>Lindgomyces</taxon>
    </lineage>
</organism>
<name>A0ACB6QLH4_9PLEO</name>
<gene>
    <name evidence="1" type="ORF">BDR25DRAFT_358133</name>
</gene>
<comment type="caution">
    <text evidence="1">The sequence shown here is derived from an EMBL/GenBank/DDBJ whole genome shotgun (WGS) entry which is preliminary data.</text>
</comment>
<evidence type="ECO:0000313" key="2">
    <source>
        <dbReference type="Proteomes" id="UP000799755"/>
    </source>
</evidence>
<dbReference type="Proteomes" id="UP000799755">
    <property type="component" value="Unassembled WGS sequence"/>
</dbReference>
<dbReference type="EMBL" id="MU003518">
    <property type="protein sequence ID" value="KAF2467864.1"/>
    <property type="molecule type" value="Genomic_DNA"/>
</dbReference>
<evidence type="ECO:0000313" key="1">
    <source>
        <dbReference type="EMBL" id="KAF2467864.1"/>
    </source>
</evidence>
<proteinExistence type="predicted"/>
<reference evidence="1" key="1">
    <citation type="journal article" date="2020" name="Stud. Mycol.">
        <title>101 Dothideomycetes genomes: a test case for predicting lifestyles and emergence of pathogens.</title>
        <authorList>
            <person name="Haridas S."/>
            <person name="Albert R."/>
            <person name="Binder M."/>
            <person name="Bloem J."/>
            <person name="Labutti K."/>
            <person name="Salamov A."/>
            <person name="Andreopoulos B."/>
            <person name="Baker S."/>
            <person name="Barry K."/>
            <person name="Bills G."/>
            <person name="Bluhm B."/>
            <person name="Cannon C."/>
            <person name="Castanera R."/>
            <person name="Culley D."/>
            <person name="Daum C."/>
            <person name="Ezra D."/>
            <person name="Gonzalez J."/>
            <person name="Henrissat B."/>
            <person name="Kuo A."/>
            <person name="Liang C."/>
            <person name="Lipzen A."/>
            <person name="Lutzoni F."/>
            <person name="Magnuson J."/>
            <person name="Mondo S."/>
            <person name="Nolan M."/>
            <person name="Ohm R."/>
            <person name="Pangilinan J."/>
            <person name="Park H.-J."/>
            <person name="Ramirez L."/>
            <person name="Alfaro M."/>
            <person name="Sun H."/>
            <person name="Tritt A."/>
            <person name="Yoshinaga Y."/>
            <person name="Zwiers L.-H."/>
            <person name="Turgeon B."/>
            <person name="Goodwin S."/>
            <person name="Spatafora J."/>
            <person name="Crous P."/>
            <person name="Grigoriev I."/>
        </authorList>
    </citation>
    <scope>NUCLEOTIDE SEQUENCE</scope>
    <source>
        <strain evidence="1">ATCC 200398</strain>
    </source>
</reference>
<accession>A0ACB6QLH4</accession>
<keyword evidence="2" id="KW-1185">Reference proteome</keyword>
<sequence length="77" mass="8902">MAQMRLDLIDLIDLIDRLRSESTAVYLVDGLQVFGRDGVTTRFQLRRLCRAERRSAFMRRRLVSSKSPSSEKVLSQS</sequence>
<protein>
    <submittedName>
        <fullName evidence="1">Uncharacterized protein</fullName>
    </submittedName>
</protein>